<keyword evidence="6" id="KW-1185">Reference proteome</keyword>
<keyword evidence="1 3" id="KW-0560">Oxidoreductase</keyword>
<evidence type="ECO:0000256" key="3">
    <source>
        <dbReference type="RuleBase" id="RU003345"/>
    </source>
</evidence>
<dbReference type="SUPFAM" id="SSF53720">
    <property type="entry name" value="ALDH-like"/>
    <property type="match status" value="1"/>
</dbReference>
<dbReference type="InterPro" id="IPR029510">
    <property type="entry name" value="Ald_DH_CS_GLU"/>
</dbReference>
<dbReference type="Proteomes" id="UP000023104">
    <property type="component" value="Unassembled WGS sequence"/>
</dbReference>
<accession>A0ABN0RYA2</accession>
<dbReference type="PANTHER" id="PTHR11699">
    <property type="entry name" value="ALDEHYDE DEHYDROGENASE-RELATED"/>
    <property type="match status" value="1"/>
</dbReference>
<evidence type="ECO:0000256" key="2">
    <source>
        <dbReference type="PROSITE-ProRule" id="PRU10007"/>
    </source>
</evidence>
<dbReference type="PROSITE" id="PS00070">
    <property type="entry name" value="ALDEHYDE_DEHYDR_CYS"/>
    <property type="match status" value="1"/>
</dbReference>
<dbReference type="PROSITE" id="PS00687">
    <property type="entry name" value="ALDEHYDE_DEHYDR_GLU"/>
    <property type="match status" value="1"/>
</dbReference>
<dbReference type="Gene3D" id="3.40.309.10">
    <property type="entry name" value="Aldehyde Dehydrogenase, Chain A, domain 2"/>
    <property type="match status" value="1"/>
</dbReference>
<dbReference type="EMBL" id="JDTF01000004">
    <property type="protein sequence ID" value="EXX94215.1"/>
    <property type="molecule type" value="Genomic_DNA"/>
</dbReference>
<protein>
    <submittedName>
        <fullName evidence="5">Aldehyde dehydrogenase family protein</fullName>
    </submittedName>
</protein>
<comment type="caution">
    <text evidence="5">The sequence shown here is derived from an EMBL/GenBank/DDBJ whole genome shotgun (WGS) entry which is preliminary data.</text>
</comment>
<dbReference type="GeneID" id="93119844"/>
<dbReference type="RefSeq" id="WP_026087878.1">
    <property type="nucleotide sequence ID" value="NZ_JDTF01000004.1"/>
</dbReference>
<evidence type="ECO:0000313" key="5">
    <source>
        <dbReference type="EMBL" id="EXX94215.1"/>
    </source>
</evidence>
<dbReference type="Pfam" id="PF00171">
    <property type="entry name" value="Aldedh"/>
    <property type="match status" value="1"/>
</dbReference>
<dbReference type="InterPro" id="IPR015590">
    <property type="entry name" value="Aldehyde_DH_dom"/>
</dbReference>
<evidence type="ECO:0000256" key="1">
    <source>
        <dbReference type="ARBA" id="ARBA00023002"/>
    </source>
</evidence>
<dbReference type="InterPro" id="IPR016160">
    <property type="entry name" value="Ald_DH_CS_CYS"/>
</dbReference>
<dbReference type="CDD" id="cd07112">
    <property type="entry name" value="ALDH_GABALDH-PuuC"/>
    <property type="match status" value="1"/>
</dbReference>
<proteinExistence type="inferred from homology"/>
<dbReference type="InterPro" id="IPR016163">
    <property type="entry name" value="Ald_DH_C"/>
</dbReference>
<organism evidence="5 6">
    <name type="scientific">Bordetella holmesii 1058</name>
    <dbReference type="NCBI Taxonomy" id="1247648"/>
    <lineage>
        <taxon>Bacteria</taxon>
        <taxon>Pseudomonadati</taxon>
        <taxon>Pseudomonadota</taxon>
        <taxon>Betaproteobacteria</taxon>
        <taxon>Burkholderiales</taxon>
        <taxon>Alcaligenaceae</taxon>
        <taxon>Bordetella</taxon>
    </lineage>
</organism>
<feature type="domain" description="Aldehyde dehydrogenase" evidence="4">
    <location>
        <begin position="33"/>
        <end position="492"/>
    </location>
</feature>
<dbReference type="InterPro" id="IPR016162">
    <property type="entry name" value="Ald_DH_N"/>
</dbReference>
<dbReference type="Gene3D" id="3.40.605.10">
    <property type="entry name" value="Aldehyde Dehydrogenase, Chain A, domain 1"/>
    <property type="match status" value="1"/>
</dbReference>
<gene>
    <name evidence="5" type="ORF">D559_1624</name>
</gene>
<name>A0ABN0RYA2_9BORD</name>
<reference evidence="5 6" key="1">
    <citation type="submission" date="2014-02" db="EMBL/GenBank/DDBJ databases">
        <title>Whole Genome Sequencing Of Bordetella Holmesii, An Emerging Opportunistic Infection Of Humans.</title>
        <authorList>
            <person name="Tettelin H."/>
            <person name="Hooven T.A."/>
            <person name="Hine E."/>
            <person name="Su Q."/>
            <person name="Huard R.C."/>
            <person name="Della-Latta P."/>
            <person name="Daugherty S.C."/>
            <person name="Agrawal S."/>
            <person name="Sengamalay N."/>
            <person name="Tallon L.J."/>
            <person name="Sadzewicz L."/>
            <person name="Whittier S."/>
            <person name="Fraser C.M."/>
            <person name="Ratner A.J."/>
        </authorList>
    </citation>
    <scope>NUCLEOTIDE SEQUENCE [LARGE SCALE GENOMIC DNA]</scope>
    <source>
        <strain evidence="5 6">1058</strain>
    </source>
</reference>
<comment type="similarity">
    <text evidence="3">Belongs to the aldehyde dehydrogenase family.</text>
</comment>
<evidence type="ECO:0000259" key="4">
    <source>
        <dbReference type="Pfam" id="PF00171"/>
    </source>
</evidence>
<evidence type="ECO:0000313" key="6">
    <source>
        <dbReference type="Proteomes" id="UP000023104"/>
    </source>
</evidence>
<dbReference type="InterPro" id="IPR016161">
    <property type="entry name" value="Ald_DH/histidinol_DH"/>
</dbReference>
<sequence>MNLHDTAYWHARAASLTISGQAYIDGSYCNAADGATFAAHSPIDGRLLANIAACGQADVDRAVAAARRSFEAGVWANLAPRERKARLLRLAALIEQDSETLALLETLDMGKPIRDALSFDLPETARCYAWYGEAIDKQYDEIAPTGPDVLATITREPLGVVAAVVPWNYPLMMAAWKLAPALAAGNSVVLKPAEQASLSALRLAGLTEEEGIPPGVFNVVPGLGPVAGQALGRHDDVDCLAFTGSTATGKRFMEYAGQSNLKRVWLECGGKSPHIVFDDCPDLPRAAEVAALAIFSNQGEVCIAGSRLYVQAGIYDRFMSLLAGYACRLQPGDPLNPDTPMGAIVDERQMQGILARIDAGCAEGATLRQGGRQVRHDTGGYYIEPTIVECTDQANSLVREEVFGPVLAVQRFTDEDEAIRLANDSAYGLGAGLWTAALSRAHRLSRRLRAGLVWVNCYADGDISVPFGGVKQSGFGRDKSLHALDKYTDLKTTWISLR</sequence>
<feature type="active site" evidence="2">
    <location>
        <position position="267"/>
    </location>
</feature>